<gene>
    <name evidence="3" type="ORF">QOZ88_14540</name>
</gene>
<keyword evidence="4" id="KW-1185">Reference proteome</keyword>
<evidence type="ECO:0000313" key="4">
    <source>
        <dbReference type="Proteomes" id="UP001233673"/>
    </source>
</evidence>
<dbReference type="EMBL" id="JASNFN010000017">
    <property type="protein sequence ID" value="MDP5183855.1"/>
    <property type="molecule type" value="Genomic_DNA"/>
</dbReference>
<organism evidence="3 4">
    <name type="scientific">Blastococcus carthaginiensis</name>
    <dbReference type="NCBI Taxonomy" id="3050034"/>
    <lineage>
        <taxon>Bacteria</taxon>
        <taxon>Bacillati</taxon>
        <taxon>Actinomycetota</taxon>
        <taxon>Actinomycetes</taxon>
        <taxon>Geodermatophilales</taxon>
        <taxon>Geodermatophilaceae</taxon>
        <taxon>Blastococcus</taxon>
    </lineage>
</organism>
<accession>A0ABT9IE53</accession>
<dbReference type="Proteomes" id="UP001233673">
    <property type="component" value="Unassembled WGS sequence"/>
</dbReference>
<dbReference type="NCBIfam" id="TIGR01439">
    <property type="entry name" value="lp_hng_hel_AbrB"/>
    <property type="match status" value="1"/>
</dbReference>
<evidence type="ECO:0000256" key="1">
    <source>
        <dbReference type="PROSITE-ProRule" id="PRU01076"/>
    </source>
</evidence>
<dbReference type="Gene3D" id="2.10.260.10">
    <property type="match status" value="1"/>
</dbReference>
<evidence type="ECO:0000313" key="3">
    <source>
        <dbReference type="EMBL" id="MDP5183855.1"/>
    </source>
</evidence>
<comment type="caution">
    <text evidence="3">The sequence shown here is derived from an EMBL/GenBank/DDBJ whole genome shotgun (WGS) entry which is preliminary data.</text>
</comment>
<keyword evidence="1 3" id="KW-0238">DNA-binding</keyword>
<dbReference type="InterPro" id="IPR037914">
    <property type="entry name" value="SpoVT-AbrB_sf"/>
</dbReference>
<sequence>MEITIDSLGRIVVPQALRDALGLTAGSTVDVSRYGLGLHLVPAGRTARLTEVDGALVAESTTQVTDEDVLGLLDSARR</sequence>
<dbReference type="SMART" id="SM00966">
    <property type="entry name" value="SpoVT_AbrB"/>
    <property type="match status" value="1"/>
</dbReference>
<protein>
    <submittedName>
        <fullName evidence="3">AbrB/MazE/SpoVT family DNA-binding domain-containing protein</fullName>
    </submittedName>
</protein>
<dbReference type="PROSITE" id="PS51740">
    <property type="entry name" value="SPOVT_ABRB"/>
    <property type="match status" value="1"/>
</dbReference>
<evidence type="ECO:0000259" key="2">
    <source>
        <dbReference type="PROSITE" id="PS51740"/>
    </source>
</evidence>
<dbReference type="RefSeq" id="WP_306000464.1">
    <property type="nucleotide sequence ID" value="NZ_JASNFN010000017.1"/>
</dbReference>
<name>A0ABT9IE53_9ACTN</name>
<dbReference type="InterPro" id="IPR007159">
    <property type="entry name" value="SpoVT-AbrB_dom"/>
</dbReference>
<feature type="domain" description="SpoVT-AbrB" evidence="2">
    <location>
        <begin position="1"/>
        <end position="45"/>
    </location>
</feature>
<proteinExistence type="predicted"/>
<dbReference type="GO" id="GO:0003677">
    <property type="term" value="F:DNA binding"/>
    <property type="evidence" value="ECO:0007669"/>
    <property type="project" value="UniProtKB-KW"/>
</dbReference>
<reference evidence="4" key="1">
    <citation type="submission" date="2023-05" db="EMBL/GenBank/DDBJ databases">
        <title>Draft genome of Pseudofrankia sp. BMG5.37.</title>
        <authorList>
            <person name="Gtari M."/>
            <person name="Ghodhbane F."/>
            <person name="Sbissi I."/>
        </authorList>
    </citation>
    <scope>NUCLEOTIDE SEQUENCE [LARGE SCALE GENOMIC DNA]</scope>
    <source>
        <strain evidence="4">BMG 814</strain>
    </source>
</reference>
<dbReference type="Pfam" id="PF04014">
    <property type="entry name" value="MazE_antitoxin"/>
    <property type="match status" value="1"/>
</dbReference>
<dbReference type="SUPFAM" id="SSF89447">
    <property type="entry name" value="AbrB/MazE/MraZ-like"/>
    <property type="match status" value="1"/>
</dbReference>